<dbReference type="RefSeq" id="WP_161566188.1">
    <property type="nucleotide sequence ID" value="NZ_AP018150.1"/>
</dbReference>
<gene>
    <name evidence="1" type="ORF">MCB1EB_1182</name>
</gene>
<dbReference type="Proteomes" id="UP000282597">
    <property type="component" value="Chromosome"/>
</dbReference>
<organism evidence="1 2">
    <name type="scientific">Mycoavidus cysteinexigens</name>
    <dbReference type="NCBI Taxonomy" id="1553431"/>
    <lineage>
        <taxon>Bacteria</taxon>
        <taxon>Pseudomonadati</taxon>
        <taxon>Pseudomonadota</taxon>
        <taxon>Betaproteobacteria</taxon>
        <taxon>Burkholderiales</taxon>
        <taxon>Burkholderiaceae</taxon>
        <taxon>Mycoavidus</taxon>
    </lineage>
</organism>
<sequence>MGSENKEAAVIFGATGQDEIVEGEIGFSMGIFGSSRGDTAKQNLNGLNLEDHGLQI</sequence>
<evidence type="ECO:0000313" key="1">
    <source>
        <dbReference type="EMBL" id="BBE09343.1"/>
    </source>
</evidence>
<dbReference type="KEGG" id="mcys:MCB1EB_1182"/>
<protein>
    <submittedName>
        <fullName evidence="1">Uncharacterized protein</fullName>
    </submittedName>
</protein>
<proteinExistence type="predicted"/>
<reference evidence="1 2" key="1">
    <citation type="journal article" date="2018" name="Microbes Environ.">
        <title>Comparative Genomic Insights into Endofungal Lifestyles of Two Bacterial Endosymbionts, Mycoavidus cysteinexigens and Burkholderia rhizoxinica.</title>
        <authorList>
            <person name="Sharmin D."/>
            <person name="Guo Y."/>
            <person name="Nishizawa T."/>
            <person name="Ohshima S."/>
            <person name="Sato Y."/>
            <person name="Takashima Y."/>
            <person name="Narisawa K."/>
            <person name="Ohta H."/>
        </authorList>
    </citation>
    <scope>NUCLEOTIDE SEQUENCE [LARGE SCALE GENOMIC DNA]</scope>
    <source>
        <strain evidence="1 2">B1-EB</strain>
    </source>
</reference>
<evidence type="ECO:0000313" key="2">
    <source>
        <dbReference type="Proteomes" id="UP000282597"/>
    </source>
</evidence>
<name>A0A2Z6EV46_9BURK</name>
<keyword evidence="2" id="KW-1185">Reference proteome</keyword>
<dbReference type="AlphaFoldDB" id="A0A2Z6EV46"/>
<accession>A0A2Z6EV46</accession>
<dbReference type="EMBL" id="AP018150">
    <property type="protein sequence ID" value="BBE09343.1"/>
    <property type="molecule type" value="Genomic_DNA"/>
</dbReference>